<dbReference type="RefSeq" id="WP_265357498.1">
    <property type="nucleotide sequence ID" value="NZ_JAMQPR010000001.1"/>
</dbReference>
<sequence length="373" mass="42658">MRKCIYCRETKEESEFSLEHIIPQFLGGAYVDNQFKTREVCRTCNNNLGLFVDGLFAKNSIVYNNLTNIARYFNDDNNPKSLPLTCIGISDLSVPGMSGDEICEMWLGPFGEQIYWIRLNDDKFYSYVGGNPINSKRIESVAYFLFSENSNQNQLLTWLTFKDAFQYTKVKKIMCTIVDGADPKDIGFSDPDNLDKERISYFHKLPIDDYKKCQIPVYIDFDIRFLSKLAIGISYCLFGSKIFAHPYSNELHLGLWHRIGGEYPKLLLTKLFSVQEQEDLFKKITGLKNLVVIIILKVDTKICISLNINSTLNWIIAATDISILETEDLNIIGDGIVLILAKDFEKSVQCSLPEFINHILKNKINADIALLEN</sequence>
<feature type="domain" description="HNH endonuclease 5" evidence="1">
    <location>
        <begin position="4"/>
        <end position="59"/>
    </location>
</feature>
<evidence type="ECO:0000313" key="2">
    <source>
        <dbReference type="EMBL" id="MCW7503535.1"/>
    </source>
</evidence>
<dbReference type="GO" id="GO:0004519">
    <property type="term" value="F:endonuclease activity"/>
    <property type="evidence" value="ECO:0007669"/>
    <property type="project" value="UniProtKB-KW"/>
</dbReference>
<keyword evidence="2" id="KW-0540">Nuclease</keyword>
<keyword evidence="3" id="KW-1185">Reference proteome</keyword>
<evidence type="ECO:0000313" key="3">
    <source>
        <dbReference type="Proteomes" id="UP001208794"/>
    </source>
</evidence>
<dbReference type="Proteomes" id="UP001208794">
    <property type="component" value="Unassembled WGS sequence"/>
</dbReference>
<comment type="caution">
    <text evidence="2">The sequence shown here is derived from an EMBL/GenBank/DDBJ whole genome shotgun (WGS) entry which is preliminary data.</text>
</comment>
<dbReference type="EMBL" id="JAMQPR010000001">
    <property type="protein sequence ID" value="MCW7503535.1"/>
    <property type="molecule type" value="Genomic_DNA"/>
</dbReference>
<proteinExistence type="predicted"/>
<accession>A0ABT3M568</accession>
<dbReference type="Pfam" id="PF14279">
    <property type="entry name" value="HNH_5"/>
    <property type="match status" value="1"/>
</dbReference>
<reference evidence="2 3" key="1">
    <citation type="submission" date="2022-06" db="EMBL/GenBank/DDBJ databases">
        <title>Leptospira isolates from biofilms formed at urban environments.</title>
        <authorList>
            <person name="Ribeiro P.S."/>
            <person name="Sousa T."/>
            <person name="Carvalho N."/>
            <person name="Aburjaile F."/>
            <person name="Neves F."/>
            <person name="Oliveira D."/>
            <person name="Blanco L."/>
            <person name="Lima J."/>
            <person name="Costa F."/>
            <person name="Brenig B."/>
            <person name="Soares S."/>
            <person name="Ramos R."/>
            <person name="Goes-Neto A."/>
            <person name="Matiuzzi M."/>
            <person name="Azevedo V."/>
            <person name="Ristow P."/>
        </authorList>
    </citation>
    <scope>NUCLEOTIDE SEQUENCE [LARGE SCALE GENOMIC DNA]</scope>
    <source>
        <strain evidence="2 3">VSF14</strain>
    </source>
</reference>
<keyword evidence="2" id="KW-0378">Hydrolase</keyword>
<protein>
    <submittedName>
        <fullName evidence="2">HNH endonuclease</fullName>
    </submittedName>
</protein>
<gene>
    <name evidence="2" type="ORF">ND855_05315</name>
</gene>
<dbReference type="Gene3D" id="1.10.30.50">
    <property type="match status" value="1"/>
</dbReference>
<keyword evidence="2" id="KW-0255">Endonuclease</keyword>
<organism evidence="2 3">
    <name type="scientific">Leptospira paudalimensis</name>
    <dbReference type="NCBI Taxonomy" id="2950024"/>
    <lineage>
        <taxon>Bacteria</taxon>
        <taxon>Pseudomonadati</taxon>
        <taxon>Spirochaetota</taxon>
        <taxon>Spirochaetia</taxon>
        <taxon>Leptospirales</taxon>
        <taxon>Leptospiraceae</taxon>
        <taxon>Leptospira</taxon>
    </lineage>
</organism>
<name>A0ABT3M568_9LEPT</name>
<evidence type="ECO:0000259" key="1">
    <source>
        <dbReference type="Pfam" id="PF14279"/>
    </source>
</evidence>
<dbReference type="InterPro" id="IPR029471">
    <property type="entry name" value="HNH_5"/>
</dbReference>